<sequence length="188" mass="21326">MIFRAQIGFPFDSTFPRDVITMNPHYQGDNPQALADALKTNLTNSGQLGANMPFKIKIYDAEKPAPNYPIADAENGTGYTVTNFPREIALCLSYYSTYNRPSYRGRLFVPFFFVGGPLGLRPTQTQQLNVLTFANTFGSNLPNQHTWSVYSKKMKRAWTISDAWCDNEWDTVRSRGLRPENREVVSVP</sequence>
<evidence type="ECO:0000313" key="1">
    <source>
        <dbReference type="EMBL" id="CRY97191.1"/>
    </source>
</evidence>
<organism evidence="1">
    <name type="scientific">uncultured prokaryote</name>
    <dbReference type="NCBI Taxonomy" id="198431"/>
    <lineage>
        <taxon>unclassified sequences</taxon>
        <taxon>environmental samples</taxon>
    </lineage>
</organism>
<protein>
    <submittedName>
        <fullName evidence="1">Uncharacterized protein</fullName>
    </submittedName>
</protein>
<proteinExistence type="predicted"/>
<accession>A0A0H5Q586</accession>
<dbReference type="AlphaFoldDB" id="A0A0H5Q586"/>
<reference evidence="1" key="1">
    <citation type="submission" date="2015-06" db="EMBL/GenBank/DDBJ databases">
        <authorList>
            <person name="Joergensen T."/>
        </authorList>
    </citation>
    <scope>NUCLEOTIDE SEQUENCE</scope>
    <source>
        <strain evidence="1">RGFK1412</strain>
    </source>
</reference>
<reference evidence="1" key="2">
    <citation type="submission" date="2015-07" db="EMBL/GenBank/DDBJ databases">
        <title>Plasmids, circular viruses and viroids from rat gut.</title>
        <authorList>
            <person name="Jorgensen T.J."/>
            <person name="Hansen M.A."/>
            <person name="Xu Z."/>
            <person name="Tabak M.A."/>
            <person name="Sorensen S.J."/>
            <person name="Hansen L.H."/>
        </authorList>
    </citation>
    <scope>NUCLEOTIDE SEQUENCE</scope>
    <source>
        <strain evidence="1">RGFK1412</strain>
    </source>
</reference>
<dbReference type="EMBL" id="LN853961">
    <property type="protein sequence ID" value="CRY97191.1"/>
    <property type="molecule type" value="Genomic_DNA"/>
</dbReference>
<name>A0A0H5Q586_9ZZZZ</name>